<dbReference type="Proteomes" id="UP000008068">
    <property type="component" value="Unassembled WGS sequence"/>
</dbReference>
<protein>
    <recommendedName>
        <fullName evidence="1">DUF7154 domain-containing protein</fullName>
    </recommendedName>
</protein>
<evidence type="ECO:0000259" key="1">
    <source>
        <dbReference type="Pfam" id="PF23673"/>
    </source>
</evidence>
<dbReference type="GO" id="GO:0045087">
    <property type="term" value="P:innate immune response"/>
    <property type="evidence" value="ECO:0007669"/>
    <property type="project" value="TreeGrafter"/>
</dbReference>
<gene>
    <name evidence="2" type="ORF">CAEBREN_18301</name>
</gene>
<dbReference type="EMBL" id="GL379830">
    <property type="protein sequence ID" value="EGT50762.1"/>
    <property type="molecule type" value="Genomic_DNA"/>
</dbReference>
<dbReference type="InParanoid" id="G0N2N0"/>
<proteinExistence type="predicted"/>
<reference evidence="3" key="1">
    <citation type="submission" date="2011-07" db="EMBL/GenBank/DDBJ databases">
        <authorList>
            <consortium name="Caenorhabditis brenneri Sequencing and Analysis Consortium"/>
            <person name="Wilson R.K."/>
        </authorList>
    </citation>
    <scope>NUCLEOTIDE SEQUENCE [LARGE SCALE GENOMIC DNA]</scope>
    <source>
        <strain evidence="3">PB2801</strain>
    </source>
</reference>
<sequence length="319" mass="35465">MYLFVTKFFLSDKNDNSCDPTTPTTYLFAYSNDFTAAVVGGVWEYISDIAFGSPHYSQVGTVRFDVVNEESIEFNTDKNTAFAAIQAHLPNPSLSFPSTSTGSDILKTLTKFLNNTQAPICGSRLFLLVKRYPNETDISELVGRLRQHHVVFTAMVSMTPSGGEQASTVYQLASRTNGFCAYNYDEDFEGEAGHVPGFYNPYLVYASNPQVPGQSGSTILPPFPAPTAGSYWFSMTIQDHIPIDSVNTISLSWQNGASQDGFGIDQRLYNTNHISNYESLDQVTYNITLQYSFSDNNPETIQVRIYGASPINYWAPYDN</sequence>
<dbReference type="OrthoDB" id="5806460at2759"/>
<dbReference type="STRING" id="135651.G0N2N0"/>
<feature type="domain" description="DUF7154" evidence="1">
    <location>
        <begin position="208"/>
        <end position="307"/>
    </location>
</feature>
<evidence type="ECO:0000313" key="2">
    <source>
        <dbReference type="EMBL" id="EGT50762.1"/>
    </source>
</evidence>
<dbReference type="eggNOG" id="KOG4297">
    <property type="taxonomic scope" value="Eukaryota"/>
</dbReference>
<accession>G0N2N0</accession>
<dbReference type="HOGENOM" id="CLU_041479_2_0_1"/>
<dbReference type="AlphaFoldDB" id="G0N2N0"/>
<evidence type="ECO:0000313" key="3">
    <source>
        <dbReference type="Proteomes" id="UP000008068"/>
    </source>
</evidence>
<dbReference type="InterPro" id="IPR055578">
    <property type="entry name" value="DUF7154"/>
</dbReference>
<name>G0N2N0_CAEBE</name>
<dbReference type="PANTHER" id="PTHR23062">
    <property type="entry name" value="HYPOTHETICAL PROTEIN C.ELEGANS"/>
    <property type="match status" value="1"/>
</dbReference>
<organism evidence="3">
    <name type="scientific">Caenorhabditis brenneri</name>
    <name type="common">Nematode worm</name>
    <dbReference type="NCBI Taxonomy" id="135651"/>
    <lineage>
        <taxon>Eukaryota</taxon>
        <taxon>Metazoa</taxon>
        <taxon>Ecdysozoa</taxon>
        <taxon>Nematoda</taxon>
        <taxon>Chromadorea</taxon>
        <taxon>Rhabditida</taxon>
        <taxon>Rhabditina</taxon>
        <taxon>Rhabditomorpha</taxon>
        <taxon>Rhabditoidea</taxon>
        <taxon>Rhabditidae</taxon>
        <taxon>Peloderinae</taxon>
        <taxon>Caenorhabditis</taxon>
    </lineage>
</organism>
<dbReference type="Pfam" id="PF23673">
    <property type="entry name" value="DUF7154"/>
    <property type="match status" value="1"/>
</dbReference>
<dbReference type="PANTHER" id="PTHR23062:SF3">
    <property type="entry name" value="ANF_RECEPTOR DOMAIN-CONTAINING PROTEIN-RELATED"/>
    <property type="match status" value="1"/>
</dbReference>
<keyword evidence="3" id="KW-1185">Reference proteome</keyword>
<dbReference type="FunCoup" id="G0N2N0">
    <property type="interactions" value="1"/>
</dbReference>
<dbReference type="OMA" id="YEDWITA"/>